<gene>
    <name evidence="1" type="ORF">LIER_25750</name>
</gene>
<keyword evidence="2" id="KW-1185">Reference proteome</keyword>
<evidence type="ECO:0000313" key="1">
    <source>
        <dbReference type="EMBL" id="GAA0171798.1"/>
    </source>
</evidence>
<name>A0AAV3RA77_LITER</name>
<dbReference type="Proteomes" id="UP001454036">
    <property type="component" value="Unassembled WGS sequence"/>
</dbReference>
<evidence type="ECO:0000313" key="2">
    <source>
        <dbReference type="Proteomes" id="UP001454036"/>
    </source>
</evidence>
<organism evidence="1 2">
    <name type="scientific">Lithospermum erythrorhizon</name>
    <name type="common">Purple gromwell</name>
    <name type="synonym">Lithospermum officinale var. erythrorhizon</name>
    <dbReference type="NCBI Taxonomy" id="34254"/>
    <lineage>
        <taxon>Eukaryota</taxon>
        <taxon>Viridiplantae</taxon>
        <taxon>Streptophyta</taxon>
        <taxon>Embryophyta</taxon>
        <taxon>Tracheophyta</taxon>
        <taxon>Spermatophyta</taxon>
        <taxon>Magnoliopsida</taxon>
        <taxon>eudicotyledons</taxon>
        <taxon>Gunneridae</taxon>
        <taxon>Pentapetalae</taxon>
        <taxon>asterids</taxon>
        <taxon>lamiids</taxon>
        <taxon>Boraginales</taxon>
        <taxon>Boraginaceae</taxon>
        <taxon>Boraginoideae</taxon>
        <taxon>Lithospermeae</taxon>
        <taxon>Lithospermum</taxon>
    </lineage>
</organism>
<comment type="caution">
    <text evidence="1">The sequence shown here is derived from an EMBL/GenBank/DDBJ whole genome shotgun (WGS) entry which is preliminary data.</text>
</comment>
<protein>
    <submittedName>
        <fullName evidence="1">Uncharacterized protein</fullName>
    </submittedName>
</protein>
<accession>A0AAV3RA77</accession>
<reference evidence="1 2" key="1">
    <citation type="submission" date="2024-01" db="EMBL/GenBank/DDBJ databases">
        <title>The complete chloroplast genome sequence of Lithospermum erythrorhizon: insights into the phylogenetic relationship among Boraginaceae species and the maternal lineages of purple gromwells.</title>
        <authorList>
            <person name="Okada T."/>
            <person name="Watanabe K."/>
        </authorList>
    </citation>
    <scope>NUCLEOTIDE SEQUENCE [LARGE SCALE GENOMIC DNA]</scope>
</reference>
<sequence>MLQVEKRMFQFYFFLLLDDAVAGWEEDVLVLLVLDVAGTPSIPNACFLTSSLLSAASLFRYLLGLPGSILISGGRMAGYGLLVQIWGLSMAQGNGCK</sequence>
<dbReference type="AlphaFoldDB" id="A0AAV3RA77"/>
<dbReference type="EMBL" id="BAABME010007829">
    <property type="protein sequence ID" value="GAA0171798.1"/>
    <property type="molecule type" value="Genomic_DNA"/>
</dbReference>
<proteinExistence type="predicted"/>